<proteinExistence type="predicted"/>
<keyword evidence="1" id="KW-0472">Membrane</keyword>
<keyword evidence="3" id="KW-1185">Reference proteome</keyword>
<organism evidence="2 3">
    <name type="scientific">Iphiclides podalirius</name>
    <name type="common">scarce swallowtail</name>
    <dbReference type="NCBI Taxonomy" id="110791"/>
    <lineage>
        <taxon>Eukaryota</taxon>
        <taxon>Metazoa</taxon>
        <taxon>Ecdysozoa</taxon>
        <taxon>Arthropoda</taxon>
        <taxon>Hexapoda</taxon>
        <taxon>Insecta</taxon>
        <taxon>Pterygota</taxon>
        <taxon>Neoptera</taxon>
        <taxon>Endopterygota</taxon>
        <taxon>Lepidoptera</taxon>
        <taxon>Glossata</taxon>
        <taxon>Ditrysia</taxon>
        <taxon>Papilionoidea</taxon>
        <taxon>Papilionidae</taxon>
        <taxon>Papilioninae</taxon>
        <taxon>Iphiclides</taxon>
    </lineage>
</organism>
<protein>
    <submittedName>
        <fullName evidence="2">Uncharacterized protein</fullName>
    </submittedName>
</protein>
<evidence type="ECO:0000313" key="3">
    <source>
        <dbReference type="Proteomes" id="UP000837857"/>
    </source>
</evidence>
<reference evidence="2" key="1">
    <citation type="submission" date="2022-03" db="EMBL/GenBank/DDBJ databases">
        <authorList>
            <person name="Martin H S."/>
        </authorList>
    </citation>
    <scope>NUCLEOTIDE SEQUENCE</scope>
</reference>
<evidence type="ECO:0000256" key="1">
    <source>
        <dbReference type="SAM" id="Phobius"/>
    </source>
</evidence>
<dbReference type="EMBL" id="OW152822">
    <property type="protein sequence ID" value="CAH2037192.1"/>
    <property type="molecule type" value="Genomic_DNA"/>
</dbReference>
<sequence length="107" mass="11912">MCSNIKCFVADTLDTLVESHRAVAVIAAVVLLSIIIPLVTKAVHNKSETKVLKNILSTMTSPTSSVCFRHERLSKTEIKAENKKNFFQRIFRPKQPATGVIKKSSEQ</sequence>
<gene>
    <name evidence="2" type="ORF">IPOD504_LOCUS1063</name>
</gene>
<evidence type="ECO:0000313" key="2">
    <source>
        <dbReference type="EMBL" id="CAH2037192.1"/>
    </source>
</evidence>
<name>A0ABN8HMN6_9NEOP</name>
<keyword evidence="1" id="KW-1133">Transmembrane helix</keyword>
<feature type="non-terminal residue" evidence="2">
    <location>
        <position position="1"/>
    </location>
</feature>
<dbReference type="Proteomes" id="UP000837857">
    <property type="component" value="Chromosome 10"/>
</dbReference>
<feature type="transmembrane region" description="Helical" evidence="1">
    <location>
        <begin position="22"/>
        <end position="40"/>
    </location>
</feature>
<accession>A0ABN8HMN6</accession>
<keyword evidence="1" id="KW-0812">Transmembrane</keyword>